<evidence type="ECO:0000313" key="3">
    <source>
        <dbReference type="Proteomes" id="UP000229782"/>
    </source>
</evidence>
<gene>
    <name evidence="2" type="ORF">COV60_03220</name>
</gene>
<evidence type="ECO:0000313" key="2">
    <source>
        <dbReference type="EMBL" id="PIR02893.1"/>
    </source>
</evidence>
<keyword evidence="1" id="KW-0472">Membrane</keyword>
<dbReference type="Proteomes" id="UP000229782">
    <property type="component" value="Unassembled WGS sequence"/>
</dbReference>
<accession>A0A2H0N1W3</accession>
<dbReference type="EMBL" id="PCWM01000077">
    <property type="protein sequence ID" value="PIR02893.1"/>
    <property type="molecule type" value="Genomic_DNA"/>
</dbReference>
<proteinExistence type="predicted"/>
<comment type="caution">
    <text evidence="2">The sequence shown here is derived from an EMBL/GenBank/DDBJ whole genome shotgun (WGS) entry which is preliminary data.</text>
</comment>
<protein>
    <submittedName>
        <fullName evidence="2">Uncharacterized protein</fullName>
    </submittedName>
</protein>
<keyword evidence="1" id="KW-1133">Transmembrane helix</keyword>
<organism evidence="2 3">
    <name type="scientific">Candidatus Magasanikbacteria bacterium CG11_big_fil_rev_8_21_14_0_20_43_7</name>
    <dbReference type="NCBI Taxonomy" id="1974654"/>
    <lineage>
        <taxon>Bacteria</taxon>
        <taxon>Candidatus Magasanikiibacteriota</taxon>
    </lineage>
</organism>
<evidence type="ECO:0000256" key="1">
    <source>
        <dbReference type="SAM" id="Phobius"/>
    </source>
</evidence>
<feature type="transmembrane region" description="Helical" evidence="1">
    <location>
        <begin position="80"/>
        <end position="98"/>
    </location>
</feature>
<reference evidence="2 3" key="1">
    <citation type="submission" date="2017-09" db="EMBL/GenBank/DDBJ databases">
        <title>Depth-based differentiation of microbial function through sediment-hosted aquifers and enrichment of novel symbionts in the deep terrestrial subsurface.</title>
        <authorList>
            <person name="Probst A.J."/>
            <person name="Ladd B."/>
            <person name="Jarett J.K."/>
            <person name="Geller-Mcgrath D.E."/>
            <person name="Sieber C.M."/>
            <person name="Emerson J.B."/>
            <person name="Anantharaman K."/>
            <person name="Thomas B.C."/>
            <person name="Malmstrom R."/>
            <person name="Stieglmeier M."/>
            <person name="Klingl A."/>
            <person name="Woyke T."/>
            <person name="Ryan C.M."/>
            <person name="Banfield J.F."/>
        </authorList>
    </citation>
    <scope>NUCLEOTIDE SEQUENCE [LARGE SCALE GENOMIC DNA]</scope>
    <source>
        <strain evidence="2">CG11_big_fil_rev_8_21_14_0_20_43_7</strain>
    </source>
</reference>
<keyword evidence="1" id="KW-0812">Transmembrane</keyword>
<name>A0A2H0N1W3_9BACT</name>
<sequence>MSVPHKRYLVHRQTQKNPCKNKKRCLYLFSFAKFKCKTCVIIPRSFSANKWMYKKNYTPLFRPEGPGMSPPLGGVMSDRSIVFFVIVMSLLPALGVLMA</sequence>
<dbReference type="AlphaFoldDB" id="A0A2H0N1W3"/>